<dbReference type="OrthoDB" id="85597at2157"/>
<keyword evidence="2" id="KW-0663">Pyridoxal phosphate</keyword>
<comment type="cofactor">
    <cofactor evidence="1">
        <name>pyridoxal 5'-phosphate</name>
        <dbReference type="ChEBI" id="CHEBI:597326"/>
    </cofactor>
</comment>
<name>A0A1V0N5U1_9ARCH</name>
<reference evidence="5 7" key="1">
    <citation type="submission" date="2011-10" db="EMBL/GenBank/DDBJ databases">
        <title>Metabolic and evolutionary patterns in the extreme acidophile Ferroplasma acidiphilum.</title>
        <authorList>
            <person name="Golyshina O.V."/>
            <person name="Kozyavkin S.A."/>
            <person name="Tatusov R.L."/>
            <person name="Slesarev A.I."/>
            <person name="Golyshin P.N."/>
        </authorList>
    </citation>
    <scope>NUCLEOTIDE SEQUENCE [LARGE SCALE GENOMIC DNA]</scope>
    <source>
        <strain evidence="5">Berkeley</strain>
        <strain evidence="7">Y</strain>
    </source>
</reference>
<evidence type="ECO:0000256" key="3">
    <source>
        <dbReference type="ARBA" id="ARBA00023239"/>
    </source>
</evidence>
<protein>
    <submittedName>
        <fullName evidence="6">Pyridoxal-phosphate dependent enzyme</fullName>
    </submittedName>
    <submittedName>
        <fullName evidence="5">Threonine synthase</fullName>
    </submittedName>
</protein>
<accession>A0A1V0N5U1</accession>
<evidence type="ECO:0000313" key="7">
    <source>
        <dbReference type="Proteomes" id="UP000192050"/>
    </source>
</evidence>
<keyword evidence="7" id="KW-1185">Reference proteome</keyword>
<evidence type="ECO:0000256" key="2">
    <source>
        <dbReference type="ARBA" id="ARBA00022898"/>
    </source>
</evidence>
<dbReference type="RefSeq" id="WP_081142992.1">
    <property type="nucleotide sequence ID" value="NZ_CP015363.1"/>
</dbReference>
<dbReference type="PANTHER" id="PTHR48078:SF6">
    <property type="entry name" value="L-THREONINE DEHYDRATASE CATABOLIC TDCB"/>
    <property type="match status" value="1"/>
</dbReference>
<keyword evidence="3" id="KW-0456">Lyase</keyword>
<dbReference type="Proteomes" id="UP000192050">
    <property type="component" value="Chromosome"/>
</dbReference>
<dbReference type="GO" id="GO:0004794">
    <property type="term" value="F:threonine deaminase activity"/>
    <property type="evidence" value="ECO:0007669"/>
    <property type="project" value="TreeGrafter"/>
</dbReference>
<dbReference type="GO" id="GO:0009097">
    <property type="term" value="P:isoleucine biosynthetic process"/>
    <property type="evidence" value="ECO:0007669"/>
    <property type="project" value="TreeGrafter"/>
</dbReference>
<gene>
    <name evidence="5" type="ORF">FAD_1643</name>
    <name evidence="6" type="ORF">HLB00_07210</name>
</gene>
<evidence type="ECO:0000259" key="4">
    <source>
        <dbReference type="Pfam" id="PF00291"/>
    </source>
</evidence>
<evidence type="ECO:0000256" key="1">
    <source>
        <dbReference type="ARBA" id="ARBA00001933"/>
    </source>
</evidence>
<evidence type="ECO:0000313" key="5">
    <source>
        <dbReference type="EMBL" id="ARD85487.1"/>
    </source>
</evidence>
<dbReference type="GO" id="GO:0006565">
    <property type="term" value="P:L-serine catabolic process"/>
    <property type="evidence" value="ECO:0007669"/>
    <property type="project" value="TreeGrafter"/>
</dbReference>
<evidence type="ECO:0000313" key="8">
    <source>
        <dbReference type="Proteomes" id="UP000546917"/>
    </source>
</evidence>
<dbReference type="GO" id="GO:0006567">
    <property type="term" value="P:L-threonine catabolic process"/>
    <property type="evidence" value="ECO:0007669"/>
    <property type="project" value="TreeGrafter"/>
</dbReference>
<dbReference type="STRING" id="74969.FAD_1643"/>
<dbReference type="PANTHER" id="PTHR48078">
    <property type="entry name" value="THREONINE DEHYDRATASE, MITOCHONDRIAL-RELATED"/>
    <property type="match status" value="1"/>
</dbReference>
<dbReference type="GO" id="GO:0003941">
    <property type="term" value="F:L-serine ammonia-lyase activity"/>
    <property type="evidence" value="ECO:0007669"/>
    <property type="project" value="TreeGrafter"/>
</dbReference>
<dbReference type="GeneID" id="84218235"/>
<organism evidence="5 7">
    <name type="scientific">Ferroplasma acidiphilum</name>
    <dbReference type="NCBI Taxonomy" id="74969"/>
    <lineage>
        <taxon>Archaea</taxon>
        <taxon>Methanobacteriati</taxon>
        <taxon>Thermoplasmatota</taxon>
        <taxon>Thermoplasmata</taxon>
        <taxon>Thermoplasmatales</taxon>
        <taxon>Ferroplasmaceae</taxon>
        <taxon>Ferroplasma</taxon>
    </lineage>
</organism>
<dbReference type="Gene3D" id="3.40.50.1100">
    <property type="match status" value="2"/>
</dbReference>
<dbReference type="Proteomes" id="UP000546917">
    <property type="component" value="Unassembled WGS sequence"/>
</dbReference>
<sequence>MRTVCFNGHPRLEHELRCRQCNEPFEIVPEGKFYDDMDKNFDYISRWVTLGEVRTPVVKINNDLSFKLDYFSPTYSYKDRGTRNLISYISSRRNELNIEMINEDSSGNAGSSIAAYGISAGFKTNIYVPSNANPAKLKQIESYGAHIIKVDGSRDHVQEEAEHAEGFYASHILNPEFRDGIRTLAYEIFLQGKMPDNIFVPISAGTLLSGLYSGLTHLYNSGEISKVPVIVGVQPENISPVCSFINGEKYDPDNNLSSIADALVAKRPVLMNKMIKIMNDGNRCISVSENEIITARKDLALKGFYAEYSSATVFAAYRKFNFEGSSLLVLTGNGLKN</sequence>
<dbReference type="EMBL" id="CP015363">
    <property type="protein sequence ID" value="ARD85487.1"/>
    <property type="molecule type" value="Genomic_DNA"/>
</dbReference>
<evidence type="ECO:0000313" key="6">
    <source>
        <dbReference type="EMBL" id="NOL60616.1"/>
    </source>
</evidence>
<feature type="domain" description="Tryptophan synthase beta chain-like PALP" evidence="4">
    <location>
        <begin position="48"/>
        <end position="331"/>
    </location>
</feature>
<dbReference type="SUPFAM" id="SSF53686">
    <property type="entry name" value="Tryptophan synthase beta subunit-like PLP-dependent enzymes"/>
    <property type="match status" value="1"/>
</dbReference>
<proteinExistence type="predicted"/>
<dbReference type="InterPro" id="IPR001926">
    <property type="entry name" value="TrpB-like_PALP"/>
</dbReference>
<reference evidence="6 8" key="2">
    <citation type="submission" date="2020-05" db="EMBL/GenBank/DDBJ databases">
        <authorList>
            <person name="Zhang R."/>
        </authorList>
    </citation>
    <scope>NUCLEOTIDE SEQUENCE [LARGE SCALE GENOMIC DNA]</scope>
    <source>
        <strain evidence="6 8">DSM 28986</strain>
    </source>
</reference>
<dbReference type="EMBL" id="JABGBP010000264">
    <property type="protein sequence ID" value="NOL60616.1"/>
    <property type="molecule type" value="Genomic_DNA"/>
</dbReference>
<dbReference type="Pfam" id="PF00291">
    <property type="entry name" value="PALP"/>
    <property type="match status" value="1"/>
</dbReference>
<dbReference type="KEGG" id="fai:FAD_1643"/>
<dbReference type="InterPro" id="IPR050147">
    <property type="entry name" value="Ser/Thr_Dehydratase"/>
</dbReference>
<dbReference type="InterPro" id="IPR036052">
    <property type="entry name" value="TrpB-like_PALP_sf"/>
</dbReference>
<dbReference type="NCBIfam" id="NF005035">
    <property type="entry name" value="PRK06450.1"/>
    <property type="match status" value="1"/>
</dbReference>
<dbReference type="AlphaFoldDB" id="A0A1V0N5U1"/>